<evidence type="ECO:0000313" key="4">
    <source>
        <dbReference type="Proteomes" id="UP000647133"/>
    </source>
</evidence>
<dbReference type="EMBL" id="JACYTQ010000008">
    <property type="protein sequence ID" value="MBD8490716.1"/>
    <property type="molecule type" value="Genomic_DNA"/>
</dbReference>
<reference evidence="3 4" key="1">
    <citation type="submission" date="2020-09" db="EMBL/GenBank/DDBJ databases">
        <title>Echinicola sp. CAU 1574 isolated from sand of Sido Beach.</title>
        <authorList>
            <person name="Kim W."/>
        </authorList>
    </citation>
    <scope>NUCLEOTIDE SEQUENCE [LARGE SCALE GENOMIC DNA]</scope>
    <source>
        <strain evidence="3 4">CAU 1574</strain>
    </source>
</reference>
<dbReference type="Gene3D" id="1.20.120.160">
    <property type="entry name" value="HPT domain"/>
    <property type="match status" value="1"/>
</dbReference>
<dbReference type="SUPFAM" id="SSF47226">
    <property type="entry name" value="Histidine-containing phosphotransfer domain, HPT domain"/>
    <property type="match status" value="1"/>
</dbReference>
<name>A0ABR9AQS3_9BACT</name>
<feature type="domain" description="HPt" evidence="2">
    <location>
        <begin position="17"/>
        <end position="110"/>
    </location>
</feature>
<dbReference type="PROSITE" id="PS50894">
    <property type="entry name" value="HPT"/>
    <property type="match status" value="1"/>
</dbReference>
<dbReference type="InterPro" id="IPR036641">
    <property type="entry name" value="HPT_dom_sf"/>
</dbReference>
<gene>
    <name evidence="3" type="ORF">IFO69_18330</name>
</gene>
<dbReference type="InterPro" id="IPR008207">
    <property type="entry name" value="Sig_transdc_His_kin_Hpt_dom"/>
</dbReference>
<proteinExistence type="predicted"/>
<evidence type="ECO:0000256" key="1">
    <source>
        <dbReference type="PROSITE-ProRule" id="PRU00110"/>
    </source>
</evidence>
<evidence type="ECO:0000259" key="2">
    <source>
        <dbReference type="PROSITE" id="PS50894"/>
    </source>
</evidence>
<keyword evidence="1" id="KW-0597">Phosphoprotein</keyword>
<evidence type="ECO:0000313" key="3">
    <source>
        <dbReference type="EMBL" id="MBD8490716.1"/>
    </source>
</evidence>
<sequence>MYELINKDVIHQFLGDDPELIKPMLEMILHNNLPELNDLDKYFDEEQYDEVKIRCHKAKSAMGYVGSSHTQKILQEIEKDVKEAYPKRKNDLINDIRLIEKELHQLIDDI</sequence>
<dbReference type="Pfam" id="PF01627">
    <property type="entry name" value="Hpt"/>
    <property type="match status" value="1"/>
</dbReference>
<comment type="caution">
    <text evidence="3">The sequence shown here is derived from an EMBL/GenBank/DDBJ whole genome shotgun (WGS) entry which is preliminary data.</text>
</comment>
<feature type="modified residue" description="Phosphohistidine" evidence="1">
    <location>
        <position position="56"/>
    </location>
</feature>
<organism evidence="3 4">
    <name type="scientific">Echinicola arenosa</name>
    <dbReference type="NCBI Taxonomy" id="2774144"/>
    <lineage>
        <taxon>Bacteria</taxon>
        <taxon>Pseudomonadati</taxon>
        <taxon>Bacteroidota</taxon>
        <taxon>Cytophagia</taxon>
        <taxon>Cytophagales</taxon>
        <taxon>Cyclobacteriaceae</taxon>
        <taxon>Echinicola</taxon>
    </lineage>
</organism>
<accession>A0ABR9AQS3</accession>
<dbReference type="Proteomes" id="UP000647133">
    <property type="component" value="Unassembled WGS sequence"/>
</dbReference>
<keyword evidence="4" id="KW-1185">Reference proteome</keyword>
<protein>
    <submittedName>
        <fullName evidence="3">Hpt domain-containing protein</fullName>
    </submittedName>
</protein>
<dbReference type="RefSeq" id="WP_192011594.1">
    <property type="nucleotide sequence ID" value="NZ_JACYTQ010000008.1"/>
</dbReference>